<dbReference type="Pfam" id="PF07690">
    <property type="entry name" value="MFS_1"/>
    <property type="match status" value="1"/>
</dbReference>
<feature type="transmembrane region" description="Helical" evidence="7">
    <location>
        <begin position="341"/>
        <end position="359"/>
    </location>
</feature>
<comment type="subcellular location">
    <subcellularLocation>
        <location evidence="1">Membrane</location>
        <topology evidence="1">Multi-pass membrane protein</topology>
    </subcellularLocation>
</comment>
<evidence type="ECO:0000259" key="8">
    <source>
        <dbReference type="PROSITE" id="PS50850"/>
    </source>
</evidence>
<dbReference type="PANTHER" id="PTHR23506">
    <property type="entry name" value="GH10249P"/>
    <property type="match status" value="1"/>
</dbReference>
<dbReference type="SUPFAM" id="SSF103473">
    <property type="entry name" value="MFS general substrate transporter"/>
    <property type="match status" value="1"/>
</dbReference>
<feature type="transmembrane region" description="Helical" evidence="7">
    <location>
        <begin position="59"/>
        <end position="79"/>
    </location>
</feature>
<keyword evidence="5 7" id="KW-1133">Transmembrane helix</keyword>
<dbReference type="Gene3D" id="1.20.1250.20">
    <property type="entry name" value="MFS general substrate transporter like domains"/>
    <property type="match status" value="2"/>
</dbReference>
<evidence type="ECO:0000313" key="9">
    <source>
        <dbReference type="EMBL" id="CAE0752662.1"/>
    </source>
</evidence>
<dbReference type="GO" id="GO:0022857">
    <property type="term" value="F:transmembrane transporter activity"/>
    <property type="evidence" value="ECO:0007669"/>
    <property type="project" value="InterPro"/>
</dbReference>
<feature type="transmembrane region" description="Helical" evidence="7">
    <location>
        <begin position="309"/>
        <end position="329"/>
    </location>
</feature>
<evidence type="ECO:0000256" key="7">
    <source>
        <dbReference type="SAM" id="Phobius"/>
    </source>
</evidence>
<dbReference type="PROSITE" id="PS50850">
    <property type="entry name" value="MFS"/>
    <property type="match status" value="1"/>
</dbReference>
<keyword evidence="6 7" id="KW-0472">Membrane</keyword>
<keyword evidence="4 7" id="KW-0812">Transmembrane</keyword>
<feature type="domain" description="Major facilitator superfamily (MFS) profile" evidence="8">
    <location>
        <begin position="25"/>
        <end position="442"/>
    </location>
</feature>
<gene>
    <name evidence="9" type="ORF">PCAR00345_LOCUS5249</name>
</gene>
<dbReference type="PRINTS" id="PR01035">
    <property type="entry name" value="TCRTETA"/>
</dbReference>
<reference evidence="9" key="1">
    <citation type="submission" date="2021-01" db="EMBL/GenBank/DDBJ databases">
        <authorList>
            <person name="Corre E."/>
            <person name="Pelletier E."/>
            <person name="Niang G."/>
            <person name="Scheremetjew M."/>
            <person name="Finn R."/>
            <person name="Kale V."/>
            <person name="Holt S."/>
            <person name="Cochrane G."/>
            <person name="Meng A."/>
            <person name="Brown T."/>
            <person name="Cohen L."/>
        </authorList>
    </citation>
    <scope>NUCLEOTIDE SEQUENCE</scope>
    <source>
        <strain evidence="9">CCMP645</strain>
    </source>
</reference>
<keyword evidence="3" id="KW-0813">Transport</keyword>
<dbReference type="PANTHER" id="PTHR23506:SF26">
    <property type="entry name" value="MFS-TYPE TRANSPORTER SLC18B1"/>
    <property type="match status" value="1"/>
</dbReference>
<evidence type="ECO:0000256" key="2">
    <source>
        <dbReference type="ARBA" id="ARBA00006829"/>
    </source>
</evidence>
<evidence type="ECO:0000256" key="4">
    <source>
        <dbReference type="ARBA" id="ARBA00022692"/>
    </source>
</evidence>
<comment type="similarity">
    <text evidence="2">Belongs to the major facilitator superfamily. Vesicular transporter family.</text>
</comment>
<accession>A0A7S4B3H3</accession>
<dbReference type="InterPro" id="IPR050930">
    <property type="entry name" value="MFS_Vesicular_Transporter"/>
</dbReference>
<evidence type="ECO:0000256" key="6">
    <source>
        <dbReference type="ARBA" id="ARBA00023136"/>
    </source>
</evidence>
<dbReference type="InterPro" id="IPR001958">
    <property type="entry name" value="Tet-R_TetA/multi-R_MdtG-like"/>
</dbReference>
<dbReference type="InterPro" id="IPR011701">
    <property type="entry name" value="MFS"/>
</dbReference>
<protein>
    <recommendedName>
        <fullName evidence="8">Major facilitator superfamily (MFS) profile domain-containing protein</fullName>
    </recommendedName>
</protein>
<feature type="transmembrane region" description="Helical" evidence="7">
    <location>
        <begin position="91"/>
        <end position="109"/>
    </location>
</feature>
<proteinExistence type="inferred from homology"/>
<sequence length="480" mass="49680">MCLIQQNEGDVEQRRRGWARGGKLSVFCCCLACALADLSYALFAPFFPSLAVSRGVSHAAVGAVFAQPMLVMLMLTPLAPRLIQYAGCNRVLLVGMLIQSISVLAFAFIERLEEPLHFTIAALLLRSVQGGASAFFETAAGSLVMRAVPENMVGDAIGWTEAARGLGSLGGPPLGGLLFQTAGFEAPFLAAGGAMLLMNGVQLVIALSKTSTSAALLPPADASATASKASSSPWRMLQMPPIAAGAFICTCFLIAISFLDPSLQPEMKARFGMGPAQVGLLFGTLILAYILLSLVAGATASRLGSLLQLNLGIALTGLGYIALGPIPLLPHGERFQSVPQVAAAMTVIGLGAGLGYVPMTNLMLAAARSTGRRVDEISDALSAIVNFSFCVGAAAGPWIGGVLVQFAGFDWASSILGMCMLSLPAFSLPFMLSASRALKRSKLQPAHAATDELLIAAGATASVPITESAATSQQLSEHPP</sequence>
<evidence type="ECO:0000256" key="3">
    <source>
        <dbReference type="ARBA" id="ARBA00022448"/>
    </source>
</evidence>
<feature type="transmembrane region" description="Helical" evidence="7">
    <location>
        <begin position="242"/>
        <end position="259"/>
    </location>
</feature>
<evidence type="ECO:0000256" key="1">
    <source>
        <dbReference type="ARBA" id="ARBA00004141"/>
    </source>
</evidence>
<feature type="transmembrane region" description="Helical" evidence="7">
    <location>
        <begin position="380"/>
        <end position="399"/>
    </location>
</feature>
<dbReference type="AlphaFoldDB" id="A0A7S4B3H3"/>
<dbReference type="EMBL" id="HBIZ01008992">
    <property type="protein sequence ID" value="CAE0752662.1"/>
    <property type="molecule type" value="Transcribed_RNA"/>
</dbReference>
<dbReference type="InterPro" id="IPR036259">
    <property type="entry name" value="MFS_trans_sf"/>
</dbReference>
<name>A0A7S4B3H3_CHRCT</name>
<evidence type="ECO:0000256" key="5">
    <source>
        <dbReference type="ARBA" id="ARBA00022989"/>
    </source>
</evidence>
<feature type="transmembrane region" description="Helical" evidence="7">
    <location>
        <begin position="411"/>
        <end position="432"/>
    </location>
</feature>
<organism evidence="9">
    <name type="scientific">Chrysotila carterae</name>
    <name type="common">Marine alga</name>
    <name type="synonym">Syracosphaera carterae</name>
    <dbReference type="NCBI Taxonomy" id="13221"/>
    <lineage>
        <taxon>Eukaryota</taxon>
        <taxon>Haptista</taxon>
        <taxon>Haptophyta</taxon>
        <taxon>Prymnesiophyceae</taxon>
        <taxon>Isochrysidales</taxon>
        <taxon>Isochrysidaceae</taxon>
        <taxon>Chrysotila</taxon>
    </lineage>
</organism>
<dbReference type="GO" id="GO:0016020">
    <property type="term" value="C:membrane"/>
    <property type="evidence" value="ECO:0007669"/>
    <property type="project" value="UniProtKB-SubCell"/>
</dbReference>
<feature type="transmembrane region" description="Helical" evidence="7">
    <location>
        <begin position="279"/>
        <end position="297"/>
    </location>
</feature>
<dbReference type="InterPro" id="IPR020846">
    <property type="entry name" value="MFS_dom"/>
</dbReference>
<feature type="transmembrane region" description="Helical" evidence="7">
    <location>
        <begin position="24"/>
        <end position="47"/>
    </location>
</feature>